<evidence type="ECO:0000259" key="1">
    <source>
        <dbReference type="PROSITE" id="PS50883"/>
    </source>
</evidence>
<dbReference type="InterPro" id="IPR035919">
    <property type="entry name" value="EAL_sf"/>
</dbReference>
<protein>
    <recommendedName>
        <fullName evidence="4">Diguanylate cyclase/phosphodiesterase</fullName>
    </recommendedName>
</protein>
<dbReference type="Gene3D" id="3.30.70.270">
    <property type="match status" value="1"/>
</dbReference>
<dbReference type="Pfam" id="PF00990">
    <property type="entry name" value="GGDEF"/>
    <property type="match status" value="1"/>
</dbReference>
<reference evidence="3" key="1">
    <citation type="submission" date="2016-08" db="EMBL/GenBank/DDBJ databases">
        <authorList>
            <person name="Seilhamer J.J."/>
        </authorList>
    </citation>
    <scope>NUCLEOTIDE SEQUENCE</scope>
    <source>
        <strain evidence="3">86-1</strain>
    </source>
</reference>
<proteinExistence type="predicted"/>
<dbReference type="InterPro" id="IPR043128">
    <property type="entry name" value="Rev_trsase/Diguanyl_cyclase"/>
</dbReference>
<accession>A0A212LBQ4</accession>
<name>A0A212LBQ4_9BACT</name>
<dbReference type="SUPFAM" id="SSF141868">
    <property type="entry name" value="EAL domain-like"/>
    <property type="match status" value="1"/>
</dbReference>
<dbReference type="SUPFAM" id="SSF55073">
    <property type="entry name" value="Nucleotide cyclase"/>
    <property type="match status" value="1"/>
</dbReference>
<dbReference type="GO" id="GO:0071111">
    <property type="term" value="F:cyclic-guanylate-specific phosphodiesterase activity"/>
    <property type="evidence" value="ECO:0007669"/>
    <property type="project" value="InterPro"/>
</dbReference>
<dbReference type="SMART" id="SM00052">
    <property type="entry name" value="EAL"/>
    <property type="match status" value="1"/>
</dbReference>
<dbReference type="AlphaFoldDB" id="A0A212LBQ4"/>
<dbReference type="PROSITE" id="PS50883">
    <property type="entry name" value="EAL"/>
    <property type="match status" value="1"/>
</dbReference>
<dbReference type="InterPro" id="IPR000160">
    <property type="entry name" value="GGDEF_dom"/>
</dbReference>
<dbReference type="PROSITE" id="PS50887">
    <property type="entry name" value="GGDEF"/>
    <property type="match status" value="1"/>
</dbReference>
<feature type="domain" description="GGDEF" evidence="2">
    <location>
        <begin position="153"/>
        <end position="287"/>
    </location>
</feature>
<dbReference type="CDD" id="cd01949">
    <property type="entry name" value="GGDEF"/>
    <property type="match status" value="1"/>
</dbReference>
<dbReference type="Pfam" id="PF00563">
    <property type="entry name" value="EAL"/>
    <property type="match status" value="1"/>
</dbReference>
<evidence type="ECO:0000259" key="2">
    <source>
        <dbReference type="PROSITE" id="PS50887"/>
    </source>
</evidence>
<dbReference type="CDD" id="cd01948">
    <property type="entry name" value="EAL"/>
    <property type="match status" value="1"/>
</dbReference>
<dbReference type="InterPro" id="IPR050706">
    <property type="entry name" value="Cyclic-di-GMP_PDE-like"/>
</dbReference>
<dbReference type="PANTHER" id="PTHR33121:SF70">
    <property type="entry name" value="SIGNALING PROTEIN YKOW"/>
    <property type="match status" value="1"/>
</dbReference>
<dbReference type="Gene3D" id="3.20.20.450">
    <property type="entry name" value="EAL domain"/>
    <property type="match status" value="1"/>
</dbReference>
<sequence length="558" mass="62931">MQIERGLNKLLHGQYDEALEAFCQPSTSSQAEKLCQITEALAEVKNYAAELAKGNLSVSPPGPSNPFAAELKTLHVNLKRLARQMLMATAGYPALPGNYMGDLSEGLEFVISQAATLKEQAEYDKSHDAETGLLNRKSFVRSVRDILHEQPDSIGVLFCCELDNIKYINDAYGYDNGDLYLNKVAEVLEACTYGTSLLARLAGNEFAVYAHGFSNEADAFGFAQGCLKTLLNTRVMLRADEVWIRASSGAAVYPHDALESDTLMNCAYHAQLEVKSRNRGTLMRFSPEIYRTKANVFGRQEKLNELLDGKMLRFAFQPIASLHDARIIGYEALMRPTMPDFSSPLDILALAENQSKLLQLEKITFELIFEWVYSHRRLLGERKIFFNTISTHFFNTAKLRTIHPKYKAICKNMVFEILETATVESSLAQQVKDFRTEMSTQVALDDFGCGHSNILRLINLSPDILKIDRFFIKSIHNTSASQKDLLSGLLNYCRSKGILSLAEGVETSDELASVMRMGFDYVQGYYLGRPEMHLNELDMKVQDEIMDFRERFSPLRRT</sequence>
<organism evidence="3">
    <name type="scientific">uncultured Desulfovibrio sp</name>
    <dbReference type="NCBI Taxonomy" id="167968"/>
    <lineage>
        <taxon>Bacteria</taxon>
        <taxon>Pseudomonadati</taxon>
        <taxon>Thermodesulfobacteriota</taxon>
        <taxon>Desulfovibrionia</taxon>
        <taxon>Desulfovibrionales</taxon>
        <taxon>Desulfovibrionaceae</taxon>
        <taxon>Desulfovibrio</taxon>
        <taxon>environmental samples</taxon>
    </lineage>
</organism>
<dbReference type="SMART" id="SM00267">
    <property type="entry name" value="GGDEF"/>
    <property type="match status" value="1"/>
</dbReference>
<dbReference type="InterPro" id="IPR029787">
    <property type="entry name" value="Nucleotide_cyclase"/>
</dbReference>
<feature type="domain" description="EAL" evidence="1">
    <location>
        <begin position="296"/>
        <end position="544"/>
    </location>
</feature>
<evidence type="ECO:0000313" key="3">
    <source>
        <dbReference type="EMBL" id="SCM74789.1"/>
    </source>
</evidence>
<evidence type="ECO:0008006" key="4">
    <source>
        <dbReference type="Google" id="ProtNLM"/>
    </source>
</evidence>
<dbReference type="NCBIfam" id="TIGR00254">
    <property type="entry name" value="GGDEF"/>
    <property type="match status" value="1"/>
</dbReference>
<dbReference type="RefSeq" id="WP_179981325.1">
    <property type="nucleotide sequence ID" value="NZ_LT608333.1"/>
</dbReference>
<dbReference type="EMBL" id="FMJC01000002">
    <property type="protein sequence ID" value="SCM74789.1"/>
    <property type="molecule type" value="Genomic_DNA"/>
</dbReference>
<dbReference type="InterPro" id="IPR001633">
    <property type="entry name" value="EAL_dom"/>
</dbReference>
<dbReference type="PANTHER" id="PTHR33121">
    <property type="entry name" value="CYCLIC DI-GMP PHOSPHODIESTERASE PDEF"/>
    <property type="match status" value="1"/>
</dbReference>
<gene>
    <name evidence="3" type="ORF">KL86DES1_22154</name>
</gene>